<evidence type="ECO:0000313" key="4">
    <source>
        <dbReference type="Proteomes" id="UP000183760"/>
    </source>
</evidence>
<feature type="compositionally biased region" description="Gly residues" evidence="1">
    <location>
        <begin position="35"/>
        <end position="45"/>
    </location>
</feature>
<evidence type="ECO:0000313" key="2">
    <source>
        <dbReference type="EMBL" id="GEN11985.1"/>
    </source>
</evidence>
<gene>
    <name evidence="2" type="ORF">MFU01_70220</name>
    <name evidence="3" type="ORF">SAMN05443572_113277</name>
</gene>
<dbReference type="RefSeq" id="WP_074958503.1">
    <property type="nucleotide sequence ID" value="NZ_BJXR01000052.1"/>
</dbReference>
<proteinExistence type="predicted"/>
<keyword evidence="4" id="KW-1185">Reference proteome</keyword>
<dbReference type="AlphaFoldDB" id="A0A511TCT3"/>
<evidence type="ECO:0008006" key="6">
    <source>
        <dbReference type="Google" id="ProtNLM"/>
    </source>
</evidence>
<dbReference type="STRING" id="1334629.MFUL124B02_11130"/>
<evidence type="ECO:0000256" key="1">
    <source>
        <dbReference type="SAM" id="MobiDB-lite"/>
    </source>
</evidence>
<protein>
    <recommendedName>
        <fullName evidence="6">Cytochrome c domain-containing protein</fullName>
    </recommendedName>
</protein>
<dbReference type="EMBL" id="BJXR01000052">
    <property type="protein sequence ID" value="GEN11985.1"/>
    <property type="molecule type" value="Genomic_DNA"/>
</dbReference>
<dbReference type="Proteomes" id="UP000183760">
    <property type="component" value="Unassembled WGS sequence"/>
</dbReference>
<dbReference type="Proteomes" id="UP000321514">
    <property type="component" value="Unassembled WGS sequence"/>
</dbReference>
<name>A0A511TCT3_MYXFU</name>
<feature type="region of interest" description="Disordered" evidence="1">
    <location>
        <begin position="24"/>
        <end position="51"/>
    </location>
</feature>
<sequence length="138" mass="13339">MSSRLGLLLTLLLVPGCADFHRGDASPDAGTPSSGDGGGGDGGGDAPSFATDAHPLLLSGCQSCHRAGGAAGNTGFVLTGDADADFQVSNALTDSAAPAGSRLLRKAAGAGHGGGAIYADGTPEYQTLLSWISGGALP</sequence>
<organism evidence="2 5">
    <name type="scientific">Myxococcus fulvus</name>
    <dbReference type="NCBI Taxonomy" id="33"/>
    <lineage>
        <taxon>Bacteria</taxon>
        <taxon>Pseudomonadati</taxon>
        <taxon>Myxococcota</taxon>
        <taxon>Myxococcia</taxon>
        <taxon>Myxococcales</taxon>
        <taxon>Cystobacterineae</taxon>
        <taxon>Myxococcaceae</taxon>
        <taxon>Myxococcus</taxon>
    </lineage>
</organism>
<evidence type="ECO:0000313" key="5">
    <source>
        <dbReference type="Proteomes" id="UP000321514"/>
    </source>
</evidence>
<reference evidence="3 4" key="1">
    <citation type="submission" date="2016-10" db="EMBL/GenBank/DDBJ databases">
        <authorList>
            <person name="Varghese N."/>
            <person name="Submissions S."/>
        </authorList>
    </citation>
    <scope>NUCLEOTIDE SEQUENCE [LARGE SCALE GENOMIC DNA]</scope>
    <source>
        <strain evidence="3 4">DSM 16525</strain>
    </source>
</reference>
<evidence type="ECO:0000313" key="3">
    <source>
        <dbReference type="EMBL" id="SEU39012.1"/>
    </source>
</evidence>
<accession>A0A511TCT3</accession>
<dbReference type="EMBL" id="FOIB01000013">
    <property type="protein sequence ID" value="SEU39012.1"/>
    <property type="molecule type" value="Genomic_DNA"/>
</dbReference>
<comment type="caution">
    <text evidence="2">The sequence shown here is derived from an EMBL/GenBank/DDBJ whole genome shotgun (WGS) entry which is preliminary data.</text>
</comment>
<dbReference type="OrthoDB" id="223631at2"/>
<reference evidence="2 5" key="2">
    <citation type="submission" date="2019-07" db="EMBL/GenBank/DDBJ databases">
        <title>Whole genome shotgun sequence of Myxococcus fulvus NBRC 100333.</title>
        <authorList>
            <person name="Hosoyama A."/>
            <person name="Uohara A."/>
            <person name="Ohji S."/>
            <person name="Ichikawa N."/>
        </authorList>
    </citation>
    <scope>NUCLEOTIDE SEQUENCE [LARGE SCALE GENOMIC DNA]</scope>
    <source>
        <strain evidence="2 5">NBRC 100333</strain>
    </source>
</reference>